<dbReference type="EC" id="1.11.1.7" evidence="3"/>
<keyword evidence="6 10" id="KW-0479">Metal-binding</keyword>
<dbReference type="InterPro" id="IPR010255">
    <property type="entry name" value="Haem_peroxidase_sf"/>
</dbReference>
<evidence type="ECO:0000256" key="7">
    <source>
        <dbReference type="ARBA" id="ARBA00023002"/>
    </source>
</evidence>
<evidence type="ECO:0000256" key="4">
    <source>
        <dbReference type="ARBA" id="ARBA00022559"/>
    </source>
</evidence>
<feature type="site" description="Transition state stabilizer" evidence="11">
    <location>
        <position position="65"/>
    </location>
</feature>
<dbReference type="STRING" id="57577.A0A2K3MFD8"/>
<keyword evidence="7" id="KW-0560">Oxidoreductase</keyword>
<evidence type="ECO:0000256" key="2">
    <source>
        <dbReference type="ARBA" id="ARBA00001970"/>
    </source>
</evidence>
<dbReference type="SUPFAM" id="SSF48113">
    <property type="entry name" value="Heme-dependent peroxidases"/>
    <property type="match status" value="1"/>
</dbReference>
<reference evidence="14 15" key="1">
    <citation type="journal article" date="2014" name="Am. J. Bot.">
        <title>Genome assembly and annotation for red clover (Trifolium pratense; Fabaceae).</title>
        <authorList>
            <person name="Istvanek J."/>
            <person name="Jaros M."/>
            <person name="Krenek A."/>
            <person name="Repkova J."/>
        </authorList>
    </citation>
    <scope>NUCLEOTIDE SEQUENCE [LARGE SCALE GENOMIC DNA]</scope>
    <source>
        <strain evidence="15">cv. Tatra</strain>
        <tissue evidence="14">Young leaves</tissue>
    </source>
</reference>
<evidence type="ECO:0000256" key="8">
    <source>
        <dbReference type="ARBA" id="ARBA00023004"/>
    </source>
</evidence>
<keyword evidence="8" id="KW-0408">Iron</keyword>
<sequence>MNSLRVIAIALCYVVVVFGVLPFSSNAQLSPSFYSKTCPNVSSIVREVVRNVSKTDPRMLASLIRLHFHDCFVQ</sequence>
<evidence type="ECO:0000256" key="9">
    <source>
        <dbReference type="PIRSR" id="PIRSR600823-1"/>
    </source>
</evidence>
<accession>A0A2K3MFD8</accession>
<evidence type="ECO:0000256" key="1">
    <source>
        <dbReference type="ARBA" id="ARBA00000189"/>
    </source>
</evidence>
<evidence type="ECO:0000256" key="12">
    <source>
        <dbReference type="RuleBase" id="RU004241"/>
    </source>
</evidence>
<feature type="domain" description="Plant heme peroxidase family profile" evidence="13">
    <location>
        <begin position="28"/>
        <end position="74"/>
    </location>
</feature>
<dbReference type="Proteomes" id="UP000236291">
    <property type="component" value="Unassembled WGS sequence"/>
</dbReference>
<name>A0A2K3MFD8_TRIPR</name>
<feature type="binding site" evidence="10">
    <location>
        <position position="73"/>
    </location>
    <ligand>
        <name>Ca(2+)</name>
        <dbReference type="ChEBI" id="CHEBI:29108"/>
        <label>1</label>
    </ligand>
</feature>
<comment type="catalytic activity">
    <reaction evidence="1">
        <text>2 a phenolic donor + H2O2 = 2 a phenolic radical donor + 2 H2O</text>
        <dbReference type="Rhea" id="RHEA:56136"/>
        <dbReference type="ChEBI" id="CHEBI:15377"/>
        <dbReference type="ChEBI" id="CHEBI:16240"/>
        <dbReference type="ChEBI" id="CHEBI:139520"/>
        <dbReference type="ChEBI" id="CHEBI:139521"/>
        <dbReference type="EC" id="1.11.1.7"/>
    </reaction>
</comment>
<evidence type="ECO:0000256" key="3">
    <source>
        <dbReference type="ARBA" id="ARBA00012313"/>
    </source>
</evidence>
<comment type="cofactor">
    <cofactor evidence="10">
        <name>Ca(2+)</name>
        <dbReference type="ChEBI" id="CHEBI:29108"/>
    </cofactor>
    <text evidence="10">Binds 2 calcium ions per subunit.</text>
</comment>
<dbReference type="AlphaFoldDB" id="A0A2K3MFD8"/>
<comment type="similarity">
    <text evidence="12">Belongs to the peroxidase family.</text>
</comment>
<keyword evidence="4 14" id="KW-0575">Peroxidase</keyword>
<dbReference type="PANTHER" id="PTHR31388:SF203">
    <property type="entry name" value="PEROXIDASE"/>
    <property type="match status" value="1"/>
</dbReference>
<dbReference type="InterPro" id="IPR000823">
    <property type="entry name" value="Peroxidase_pln"/>
</dbReference>
<feature type="non-terminal residue" evidence="14">
    <location>
        <position position="74"/>
    </location>
</feature>
<evidence type="ECO:0000313" key="14">
    <source>
        <dbReference type="EMBL" id="PNX89508.1"/>
    </source>
</evidence>
<comment type="cofactor">
    <cofactor evidence="2">
        <name>heme b</name>
        <dbReference type="ChEBI" id="CHEBI:60344"/>
    </cofactor>
</comment>
<dbReference type="Pfam" id="PF00141">
    <property type="entry name" value="peroxidase"/>
    <property type="match status" value="1"/>
</dbReference>
<dbReference type="Gene3D" id="1.10.520.10">
    <property type="match status" value="1"/>
</dbReference>
<dbReference type="GO" id="GO:0140825">
    <property type="term" value="F:lactoperoxidase activity"/>
    <property type="evidence" value="ECO:0007669"/>
    <property type="project" value="UniProtKB-EC"/>
</dbReference>
<feature type="active site" description="Proton acceptor" evidence="9">
    <location>
        <position position="69"/>
    </location>
</feature>
<keyword evidence="10" id="KW-0106">Calcium</keyword>
<evidence type="ECO:0000256" key="10">
    <source>
        <dbReference type="PIRSR" id="PIRSR600823-3"/>
    </source>
</evidence>
<dbReference type="PRINTS" id="PR00461">
    <property type="entry name" value="PLPEROXIDASE"/>
</dbReference>
<reference evidence="14 15" key="2">
    <citation type="journal article" date="2017" name="Front. Plant Sci.">
        <title>Gene Classification and Mining of Molecular Markers Useful in Red Clover (Trifolium pratense) Breeding.</title>
        <authorList>
            <person name="Istvanek J."/>
            <person name="Dluhosova J."/>
            <person name="Dluhos P."/>
            <person name="Patkova L."/>
            <person name="Nedelnik J."/>
            <person name="Repkova J."/>
        </authorList>
    </citation>
    <scope>NUCLEOTIDE SEQUENCE [LARGE SCALE GENOMIC DNA]</scope>
    <source>
        <strain evidence="15">cv. Tatra</strain>
        <tissue evidence="14">Young leaves</tissue>
    </source>
</reference>
<evidence type="ECO:0000256" key="6">
    <source>
        <dbReference type="ARBA" id="ARBA00022723"/>
    </source>
</evidence>
<dbReference type="GO" id="GO:0046872">
    <property type="term" value="F:metal ion binding"/>
    <property type="evidence" value="ECO:0007669"/>
    <property type="project" value="UniProtKB-KW"/>
</dbReference>
<dbReference type="EMBL" id="ASHM01060040">
    <property type="protein sequence ID" value="PNX89508.1"/>
    <property type="molecule type" value="Genomic_DNA"/>
</dbReference>
<feature type="binding site" evidence="10">
    <location>
        <position position="70"/>
    </location>
    <ligand>
        <name>Ca(2+)</name>
        <dbReference type="ChEBI" id="CHEBI:29108"/>
        <label>1</label>
    </ligand>
</feature>
<evidence type="ECO:0000256" key="11">
    <source>
        <dbReference type="PIRSR" id="PIRSR600823-4"/>
    </source>
</evidence>
<comment type="caution">
    <text evidence="14">The sequence shown here is derived from an EMBL/GenBank/DDBJ whole genome shotgun (WGS) entry which is preliminary data.</text>
</comment>
<organism evidence="14 15">
    <name type="scientific">Trifolium pratense</name>
    <name type="common">Red clover</name>
    <dbReference type="NCBI Taxonomy" id="57577"/>
    <lineage>
        <taxon>Eukaryota</taxon>
        <taxon>Viridiplantae</taxon>
        <taxon>Streptophyta</taxon>
        <taxon>Embryophyta</taxon>
        <taxon>Tracheophyta</taxon>
        <taxon>Spermatophyta</taxon>
        <taxon>Magnoliopsida</taxon>
        <taxon>eudicotyledons</taxon>
        <taxon>Gunneridae</taxon>
        <taxon>Pentapetalae</taxon>
        <taxon>rosids</taxon>
        <taxon>fabids</taxon>
        <taxon>Fabales</taxon>
        <taxon>Fabaceae</taxon>
        <taxon>Papilionoideae</taxon>
        <taxon>50 kb inversion clade</taxon>
        <taxon>NPAAA clade</taxon>
        <taxon>Hologalegina</taxon>
        <taxon>IRL clade</taxon>
        <taxon>Trifolieae</taxon>
        <taxon>Trifolium</taxon>
    </lineage>
</organism>
<dbReference type="GO" id="GO:0020037">
    <property type="term" value="F:heme binding"/>
    <property type="evidence" value="ECO:0007669"/>
    <property type="project" value="InterPro"/>
</dbReference>
<evidence type="ECO:0000259" key="13">
    <source>
        <dbReference type="PROSITE" id="PS50873"/>
    </source>
</evidence>
<evidence type="ECO:0000313" key="15">
    <source>
        <dbReference type="Proteomes" id="UP000236291"/>
    </source>
</evidence>
<dbReference type="PANTHER" id="PTHR31388">
    <property type="entry name" value="PEROXIDASE 72-RELATED"/>
    <property type="match status" value="1"/>
</dbReference>
<dbReference type="PROSITE" id="PS50873">
    <property type="entry name" value="PEROXIDASE_4"/>
    <property type="match status" value="1"/>
</dbReference>
<dbReference type="SMR" id="A0A2K3MFD8"/>
<keyword evidence="5" id="KW-0349">Heme</keyword>
<evidence type="ECO:0000256" key="5">
    <source>
        <dbReference type="ARBA" id="ARBA00022617"/>
    </source>
</evidence>
<gene>
    <name evidence="14" type="primary">peroxidase</name>
    <name evidence="14" type="ORF">L195_g045628</name>
</gene>
<protein>
    <recommendedName>
        <fullName evidence="3">peroxidase</fullName>
        <ecNumber evidence="3">1.11.1.7</ecNumber>
    </recommendedName>
</protein>
<dbReference type="GO" id="GO:0006979">
    <property type="term" value="P:response to oxidative stress"/>
    <property type="evidence" value="ECO:0007669"/>
    <property type="project" value="InterPro"/>
</dbReference>
<dbReference type="InterPro" id="IPR002016">
    <property type="entry name" value="Haem_peroxidase"/>
</dbReference>
<proteinExistence type="inferred from homology"/>